<gene>
    <name evidence="8" type="ORF">GCM10007350_32530</name>
</gene>
<sequence length="775" mass="82884">MSMCQRIAGVASAIGIAGFGILLGYQSIAGGSQPDGIAWTIAVVALAALGGVTFWLARSMLNPVAGLRDALTALNRDGDLSVRAPEGAGDAGEIAAAFNQFVTRQQNALREAQREMEALAISLHELTALTGQMAKDTRTQSDFAASSAATVEEITVSINHIAEHANDVDTTVADTSRQSADSAHAVERVTEEVGHVAEAMASLGTTMNGLSKSSQEIGSIIGVIRDIADQTNLLALNAAIEAARAGEAGRGFAVVADEVRKLAERTGQATIEIAKRIETVGKETQSAVDNMAYTSQRVGQSVERAGEARSHMLQIAERMNHVVDVVREIADATREQSSATTTMAQSAEQINSMAQATDSALHNASQSLTALDERAAKVLEIVGRFQLADIEVQHGWMASSEARAVSEIKALLNAQGHHWKDASGGANPTETLQRRISQGDAPTAAAIGGVKIQNWARDGVCADLTGVARDERWSSSLPAVFDAMIQHDGRYVAVPLGVARTNMLWVNAGIVKRLGLTAPRTWNDFFAMADKLKAAGIPALAHSEQSWQVGTVFEAVALGTGGTPFYLSAFSKLDPSALTGSQMITALETLKRLKPYITPDSVGRDWNLATADVMNGRAAMQLMGDWAKSEFTQGGKVQGTDYLCWPAPTNSGDWCFAADTLTMFKQTDPRRAAAQRDFVSLLMSREGQEAFNFHKGNIPARTDVDLGRFDDYSRQSARDFASAAQSGVLVPSWAHNMAMQDNVRLGFFDVIEAYWKDDRMSAADAARRLADAARR</sequence>
<evidence type="ECO:0000256" key="2">
    <source>
        <dbReference type="ARBA" id="ARBA00029447"/>
    </source>
</evidence>
<feature type="transmembrane region" description="Helical" evidence="5">
    <location>
        <begin position="7"/>
        <end position="25"/>
    </location>
</feature>
<dbReference type="SUPFAM" id="SSF58104">
    <property type="entry name" value="Methyl-accepting chemotaxis protein (MCP) signaling domain"/>
    <property type="match status" value="1"/>
</dbReference>
<evidence type="ECO:0008006" key="10">
    <source>
        <dbReference type="Google" id="ProtNLM"/>
    </source>
</evidence>
<feature type="domain" description="HAMP" evidence="7">
    <location>
        <begin position="58"/>
        <end position="110"/>
    </location>
</feature>
<dbReference type="Pfam" id="PF01547">
    <property type="entry name" value="SBP_bac_1"/>
    <property type="match status" value="1"/>
</dbReference>
<dbReference type="EMBL" id="BMYO01000009">
    <property type="protein sequence ID" value="GHD68003.1"/>
    <property type="molecule type" value="Genomic_DNA"/>
</dbReference>
<dbReference type="CDD" id="cd11386">
    <property type="entry name" value="MCP_signal"/>
    <property type="match status" value="1"/>
</dbReference>
<reference evidence="9" key="1">
    <citation type="journal article" date="2019" name="Int. J. Syst. Evol. Microbiol.">
        <title>The Global Catalogue of Microorganisms (GCM) 10K type strain sequencing project: providing services to taxonomists for standard genome sequencing and annotation.</title>
        <authorList>
            <consortium name="The Broad Institute Genomics Platform"/>
            <consortium name="The Broad Institute Genome Sequencing Center for Infectious Disease"/>
            <person name="Wu L."/>
            <person name="Ma J."/>
        </authorList>
    </citation>
    <scope>NUCLEOTIDE SEQUENCE [LARGE SCALE GENOMIC DNA]</scope>
    <source>
        <strain evidence="9">KCTC 23701</strain>
    </source>
</reference>
<evidence type="ECO:0000313" key="9">
    <source>
        <dbReference type="Proteomes" id="UP000604737"/>
    </source>
</evidence>
<keyword evidence="5" id="KW-0472">Membrane</keyword>
<evidence type="ECO:0000256" key="4">
    <source>
        <dbReference type="SAM" id="Coils"/>
    </source>
</evidence>
<dbReference type="SMART" id="SM00304">
    <property type="entry name" value="HAMP"/>
    <property type="match status" value="1"/>
</dbReference>
<keyword evidence="5" id="KW-1133">Transmembrane helix</keyword>
<dbReference type="InterPro" id="IPR006059">
    <property type="entry name" value="SBP"/>
</dbReference>
<keyword evidence="1 3" id="KW-0807">Transducer</keyword>
<evidence type="ECO:0000259" key="6">
    <source>
        <dbReference type="PROSITE" id="PS50111"/>
    </source>
</evidence>
<organism evidence="8 9">
    <name type="scientific">Jeongeupia chitinilytica</name>
    <dbReference type="NCBI Taxonomy" id="1041641"/>
    <lineage>
        <taxon>Bacteria</taxon>
        <taxon>Pseudomonadati</taxon>
        <taxon>Pseudomonadota</taxon>
        <taxon>Betaproteobacteria</taxon>
        <taxon>Neisseriales</taxon>
        <taxon>Chitinibacteraceae</taxon>
        <taxon>Jeongeupia</taxon>
    </lineage>
</organism>
<evidence type="ECO:0000259" key="7">
    <source>
        <dbReference type="PROSITE" id="PS50885"/>
    </source>
</evidence>
<dbReference type="PANTHER" id="PTHR32089:SF112">
    <property type="entry name" value="LYSOZYME-LIKE PROTEIN-RELATED"/>
    <property type="match status" value="1"/>
</dbReference>
<dbReference type="InterPro" id="IPR004089">
    <property type="entry name" value="MCPsignal_dom"/>
</dbReference>
<keyword evidence="5" id="KW-0812">Transmembrane</keyword>
<dbReference type="RefSeq" id="WP_189461967.1">
    <property type="nucleotide sequence ID" value="NZ_BMYO01000009.1"/>
</dbReference>
<dbReference type="Gene3D" id="1.10.287.950">
    <property type="entry name" value="Methyl-accepting chemotaxis protein"/>
    <property type="match status" value="1"/>
</dbReference>
<name>A0ABQ3H378_9NEIS</name>
<evidence type="ECO:0000313" key="8">
    <source>
        <dbReference type="EMBL" id="GHD68003.1"/>
    </source>
</evidence>
<feature type="transmembrane region" description="Helical" evidence="5">
    <location>
        <begin position="37"/>
        <end position="57"/>
    </location>
</feature>
<dbReference type="SMART" id="SM00283">
    <property type="entry name" value="MA"/>
    <property type="match status" value="1"/>
</dbReference>
<dbReference type="PANTHER" id="PTHR32089">
    <property type="entry name" value="METHYL-ACCEPTING CHEMOTAXIS PROTEIN MCPB"/>
    <property type="match status" value="1"/>
</dbReference>
<dbReference type="InterPro" id="IPR003660">
    <property type="entry name" value="HAMP_dom"/>
</dbReference>
<dbReference type="Gene3D" id="3.40.190.10">
    <property type="entry name" value="Periplasmic binding protein-like II"/>
    <property type="match status" value="2"/>
</dbReference>
<evidence type="ECO:0000256" key="3">
    <source>
        <dbReference type="PROSITE-ProRule" id="PRU00284"/>
    </source>
</evidence>
<dbReference type="SUPFAM" id="SSF53850">
    <property type="entry name" value="Periplasmic binding protein-like II"/>
    <property type="match status" value="1"/>
</dbReference>
<dbReference type="PROSITE" id="PS50885">
    <property type="entry name" value="HAMP"/>
    <property type="match status" value="1"/>
</dbReference>
<evidence type="ECO:0000256" key="5">
    <source>
        <dbReference type="SAM" id="Phobius"/>
    </source>
</evidence>
<evidence type="ECO:0000256" key="1">
    <source>
        <dbReference type="ARBA" id="ARBA00023224"/>
    </source>
</evidence>
<feature type="coiled-coil region" evidence="4">
    <location>
        <begin position="102"/>
        <end position="129"/>
    </location>
</feature>
<accession>A0ABQ3H378</accession>
<feature type="domain" description="Methyl-accepting transducer" evidence="6">
    <location>
        <begin position="115"/>
        <end position="351"/>
    </location>
</feature>
<comment type="caution">
    <text evidence="8">The sequence shown here is derived from an EMBL/GenBank/DDBJ whole genome shotgun (WGS) entry which is preliminary data.</text>
</comment>
<dbReference type="CDD" id="cd06225">
    <property type="entry name" value="HAMP"/>
    <property type="match status" value="1"/>
</dbReference>
<proteinExistence type="inferred from homology"/>
<keyword evidence="9" id="KW-1185">Reference proteome</keyword>
<dbReference type="PROSITE" id="PS50111">
    <property type="entry name" value="CHEMOTAXIS_TRANSDUC_2"/>
    <property type="match status" value="1"/>
</dbReference>
<dbReference type="Pfam" id="PF00015">
    <property type="entry name" value="MCPsignal"/>
    <property type="match status" value="1"/>
</dbReference>
<protein>
    <recommendedName>
        <fullName evidence="10">Extracellular solute-binding protein</fullName>
    </recommendedName>
</protein>
<dbReference type="Proteomes" id="UP000604737">
    <property type="component" value="Unassembled WGS sequence"/>
</dbReference>
<keyword evidence="4" id="KW-0175">Coiled coil</keyword>
<comment type="similarity">
    <text evidence="2">Belongs to the methyl-accepting chemotaxis (MCP) protein family.</text>
</comment>